<name>A0A367GT90_9SPHI</name>
<keyword evidence="9" id="KW-0378">Hydrolase</keyword>
<evidence type="ECO:0000313" key="12">
    <source>
        <dbReference type="Proteomes" id="UP000253209"/>
    </source>
</evidence>
<dbReference type="OrthoDB" id="9805604at2"/>
<evidence type="ECO:0000256" key="4">
    <source>
        <dbReference type="ARBA" id="ARBA00005893"/>
    </source>
</evidence>
<dbReference type="GO" id="GO:0006054">
    <property type="term" value="P:N-acetylneuraminate metabolic process"/>
    <property type="evidence" value="ECO:0007669"/>
    <property type="project" value="UniProtKB-UniPathway"/>
</dbReference>
<keyword evidence="11" id="KW-0548">Nucleotidyltransferase</keyword>
<comment type="catalytic activity">
    <reaction evidence="1">
        <text>an N-acylneuraminate + CTP = a CMP-N-acyl-beta-neuraminate + diphosphate</text>
        <dbReference type="Rhea" id="RHEA:11344"/>
        <dbReference type="ChEBI" id="CHEBI:33019"/>
        <dbReference type="ChEBI" id="CHEBI:37563"/>
        <dbReference type="ChEBI" id="CHEBI:60073"/>
        <dbReference type="ChEBI" id="CHEBI:68671"/>
        <dbReference type="EC" id="2.7.7.43"/>
    </reaction>
</comment>
<dbReference type="GO" id="GO:0046872">
    <property type="term" value="F:metal ion binding"/>
    <property type="evidence" value="ECO:0007669"/>
    <property type="project" value="UniProtKB-KW"/>
</dbReference>
<dbReference type="GO" id="GO:0016788">
    <property type="term" value="F:hydrolase activity, acting on ester bonds"/>
    <property type="evidence" value="ECO:0007669"/>
    <property type="project" value="InterPro"/>
</dbReference>
<dbReference type="RefSeq" id="WP_114003549.1">
    <property type="nucleotide sequence ID" value="NZ_QGDC01000001.1"/>
</dbReference>
<dbReference type="GO" id="GO:0008781">
    <property type="term" value="F:N-acylneuraminate cytidylyltransferase activity"/>
    <property type="evidence" value="ECO:0007669"/>
    <property type="project" value="UniProtKB-EC"/>
</dbReference>
<sequence length="404" mass="45212">MAVAFIPVRGGSKSIPLKNIKSFCGKPLVYWCAKALQDSQSISRIVIATDSDEIKKTVNTFGFSKLEVYDREPQNAADTSSTEDVMLEYLHKGLASADDLFLLVQATNPFITTEDIESAIEQMSAENADSLLTCVRYKRFFWNEDGTPINYDYRNRPRRQDFKGELMENGAFYISKVKNVLEDSNRLSGKIAVYEMPEYTAFEIDEPDDWVIMEKLFGKYILKQTTTRPLKPVKLFLSDVDGVLTDAGMYYTESGDELKKFNTHDGMGFNLLRQCGIKTGIITTENTQMVTRRAKKLNLDYVHQGKGFGSKLDIALEICKLEGIGIDEVAYIGDDINCIDLLGAVGVKACPTNATHRVKAIPGILQLNTKGGDGAVREFVEWLFANSFCTAPEPVELKKDKWAS</sequence>
<protein>
    <recommendedName>
        <fullName evidence="7">N-acylneuraminate cytidylyltransferase</fullName>
        <ecNumber evidence="7">2.7.7.43</ecNumber>
    </recommendedName>
</protein>
<organism evidence="11 12">
    <name type="scientific">Mucilaginibacter hurinus</name>
    <dbReference type="NCBI Taxonomy" id="2201324"/>
    <lineage>
        <taxon>Bacteria</taxon>
        <taxon>Pseudomonadati</taxon>
        <taxon>Bacteroidota</taxon>
        <taxon>Sphingobacteriia</taxon>
        <taxon>Sphingobacteriales</taxon>
        <taxon>Sphingobacteriaceae</taxon>
        <taxon>Mucilaginibacter</taxon>
    </lineage>
</organism>
<dbReference type="EC" id="2.7.7.43" evidence="7"/>
<dbReference type="EMBL" id="QGDC01000001">
    <property type="protein sequence ID" value="RCH56652.1"/>
    <property type="molecule type" value="Genomic_DNA"/>
</dbReference>
<keyword evidence="11" id="KW-0808">Transferase</keyword>
<dbReference type="InterPro" id="IPR050793">
    <property type="entry name" value="CMP-NeuNAc_synthase"/>
</dbReference>
<dbReference type="CDD" id="cd02513">
    <property type="entry name" value="CMP-NeuAc_Synthase"/>
    <property type="match status" value="1"/>
</dbReference>
<dbReference type="InterPro" id="IPR010023">
    <property type="entry name" value="KdsC_fam"/>
</dbReference>
<dbReference type="PANTHER" id="PTHR21485:SF3">
    <property type="entry name" value="N-ACYLNEURAMINATE CYTIDYLYLTRANSFERASE"/>
    <property type="match status" value="1"/>
</dbReference>
<reference evidence="11 12" key="1">
    <citation type="submission" date="2018-05" db="EMBL/GenBank/DDBJ databases">
        <title>Mucilaginibacter hurinus sp. nov., isolated from briquette warehouse soil.</title>
        <authorList>
            <person name="Choi L."/>
        </authorList>
    </citation>
    <scope>NUCLEOTIDE SEQUENCE [LARGE SCALE GENOMIC DNA]</scope>
    <source>
        <strain evidence="11 12">ZR32</strain>
    </source>
</reference>
<evidence type="ECO:0000256" key="6">
    <source>
        <dbReference type="ARBA" id="ARBA00011881"/>
    </source>
</evidence>
<dbReference type="Gene3D" id="3.90.550.10">
    <property type="entry name" value="Spore Coat Polysaccharide Biosynthesis Protein SpsA, Chain A"/>
    <property type="match status" value="1"/>
</dbReference>
<evidence type="ECO:0000256" key="8">
    <source>
        <dbReference type="ARBA" id="ARBA00022723"/>
    </source>
</evidence>
<comment type="subunit">
    <text evidence="6">Homotetramer.</text>
</comment>
<comment type="cofactor">
    <cofactor evidence="2">
        <name>Mg(2+)</name>
        <dbReference type="ChEBI" id="CHEBI:18420"/>
    </cofactor>
</comment>
<evidence type="ECO:0000256" key="7">
    <source>
        <dbReference type="ARBA" id="ARBA00012491"/>
    </source>
</evidence>
<comment type="pathway">
    <text evidence="3">Amino-sugar metabolism; N-acetylneuraminate metabolism.</text>
</comment>
<dbReference type="InterPro" id="IPR029044">
    <property type="entry name" value="Nucleotide-diphossugar_trans"/>
</dbReference>
<dbReference type="PANTHER" id="PTHR21485">
    <property type="entry name" value="HAD SUPERFAMILY MEMBERS CMAS AND KDSC"/>
    <property type="match status" value="1"/>
</dbReference>
<evidence type="ECO:0000256" key="2">
    <source>
        <dbReference type="ARBA" id="ARBA00001946"/>
    </source>
</evidence>
<gene>
    <name evidence="11" type="ORF">DJ568_01975</name>
</gene>
<accession>A0A367GT90</accession>
<dbReference type="InterPro" id="IPR003329">
    <property type="entry name" value="Cytidylyl_trans"/>
</dbReference>
<dbReference type="UniPathway" id="UPA00628"/>
<dbReference type="Proteomes" id="UP000253209">
    <property type="component" value="Unassembled WGS sequence"/>
</dbReference>
<dbReference type="InterPro" id="IPR036412">
    <property type="entry name" value="HAD-like_sf"/>
</dbReference>
<evidence type="ECO:0000256" key="9">
    <source>
        <dbReference type="ARBA" id="ARBA00022801"/>
    </source>
</evidence>
<keyword evidence="12" id="KW-1185">Reference proteome</keyword>
<keyword evidence="10" id="KW-0460">Magnesium</keyword>
<dbReference type="InterPro" id="IPR023214">
    <property type="entry name" value="HAD_sf"/>
</dbReference>
<evidence type="ECO:0000256" key="3">
    <source>
        <dbReference type="ARBA" id="ARBA00005141"/>
    </source>
</evidence>
<evidence type="ECO:0000256" key="10">
    <source>
        <dbReference type="ARBA" id="ARBA00022842"/>
    </source>
</evidence>
<dbReference type="SUPFAM" id="SSF53448">
    <property type="entry name" value="Nucleotide-diphospho-sugar transferases"/>
    <property type="match status" value="1"/>
</dbReference>
<evidence type="ECO:0000313" key="11">
    <source>
        <dbReference type="EMBL" id="RCH56652.1"/>
    </source>
</evidence>
<dbReference type="Pfam" id="PF02348">
    <property type="entry name" value="CTP_transf_3"/>
    <property type="match status" value="1"/>
</dbReference>
<dbReference type="SUPFAM" id="SSF56784">
    <property type="entry name" value="HAD-like"/>
    <property type="match status" value="1"/>
</dbReference>
<evidence type="ECO:0000256" key="1">
    <source>
        <dbReference type="ARBA" id="ARBA00001862"/>
    </source>
</evidence>
<dbReference type="NCBIfam" id="TIGR01670">
    <property type="entry name" value="KdsC-phosphatas"/>
    <property type="match status" value="1"/>
</dbReference>
<dbReference type="AlphaFoldDB" id="A0A367GT90"/>
<evidence type="ECO:0000256" key="5">
    <source>
        <dbReference type="ARBA" id="ARBA00010726"/>
    </source>
</evidence>
<proteinExistence type="inferred from homology"/>
<comment type="similarity">
    <text evidence="5">Belongs to the CMP-NeuNAc synthase family.</text>
</comment>
<dbReference type="Gene3D" id="3.40.50.1000">
    <property type="entry name" value="HAD superfamily/HAD-like"/>
    <property type="match status" value="1"/>
</dbReference>
<comment type="caution">
    <text evidence="11">The sequence shown here is derived from an EMBL/GenBank/DDBJ whole genome shotgun (WGS) entry which is preliminary data.</text>
</comment>
<keyword evidence="8" id="KW-0479">Metal-binding</keyword>
<comment type="similarity">
    <text evidence="4">Belongs to the KdsC family.</text>
</comment>